<reference evidence="1" key="1">
    <citation type="submission" date="2022-05" db="EMBL/GenBank/DDBJ databases">
        <title>Chromosome-level genome of Chaenocephalus aceratus.</title>
        <authorList>
            <person name="Park H."/>
        </authorList>
    </citation>
    <scope>NUCLEOTIDE SEQUENCE</scope>
    <source>
        <strain evidence="1">KU_202001</strain>
    </source>
</reference>
<comment type="caution">
    <text evidence="1">The sequence shown here is derived from an EMBL/GenBank/DDBJ whole genome shotgun (WGS) entry which is preliminary data.</text>
</comment>
<dbReference type="Proteomes" id="UP001057452">
    <property type="component" value="Chromosome 15"/>
</dbReference>
<accession>A0ACB9VW42</accession>
<protein>
    <submittedName>
        <fullName evidence="1">Uncharacterized protein</fullName>
    </submittedName>
</protein>
<sequence>MSWPVANLEASGLPSRAQIVTCTSGQTQTTMTKGGSDIIFYGLAGRDDGIIIEMASHRRHEPRVVVLPLQYDPKLHSTATGDGHCSFSLCFIAACCLANFITGARQGSEGPWESENTLAGVRSGRRFFCTAACPQAVAWPPLIAGPDNSALFGQVRTLLFHSAHWRKGWELRSGNP</sequence>
<name>A0ACB9VW42_CHAAC</name>
<gene>
    <name evidence="1" type="ORF">KUCAC02_025973</name>
</gene>
<keyword evidence="2" id="KW-1185">Reference proteome</keyword>
<dbReference type="EMBL" id="CM043799">
    <property type="protein sequence ID" value="KAI4804343.1"/>
    <property type="molecule type" value="Genomic_DNA"/>
</dbReference>
<evidence type="ECO:0000313" key="2">
    <source>
        <dbReference type="Proteomes" id="UP001057452"/>
    </source>
</evidence>
<proteinExistence type="predicted"/>
<organism evidence="1 2">
    <name type="scientific">Chaenocephalus aceratus</name>
    <name type="common">Blackfin icefish</name>
    <name type="synonym">Chaenichthys aceratus</name>
    <dbReference type="NCBI Taxonomy" id="36190"/>
    <lineage>
        <taxon>Eukaryota</taxon>
        <taxon>Metazoa</taxon>
        <taxon>Chordata</taxon>
        <taxon>Craniata</taxon>
        <taxon>Vertebrata</taxon>
        <taxon>Euteleostomi</taxon>
        <taxon>Actinopterygii</taxon>
        <taxon>Neopterygii</taxon>
        <taxon>Teleostei</taxon>
        <taxon>Neoteleostei</taxon>
        <taxon>Acanthomorphata</taxon>
        <taxon>Eupercaria</taxon>
        <taxon>Perciformes</taxon>
        <taxon>Notothenioidei</taxon>
        <taxon>Channichthyidae</taxon>
        <taxon>Chaenocephalus</taxon>
    </lineage>
</organism>
<evidence type="ECO:0000313" key="1">
    <source>
        <dbReference type="EMBL" id="KAI4804343.1"/>
    </source>
</evidence>